<name>A0A3L7K4D4_9BACI</name>
<evidence type="ECO:0000256" key="1">
    <source>
        <dbReference type="ARBA" id="ARBA00004141"/>
    </source>
</evidence>
<evidence type="ECO:0000256" key="6">
    <source>
        <dbReference type="SAM" id="Phobius"/>
    </source>
</evidence>
<feature type="transmembrane region" description="Helical" evidence="6">
    <location>
        <begin position="171"/>
        <end position="188"/>
    </location>
</feature>
<feature type="transmembrane region" description="Helical" evidence="6">
    <location>
        <begin position="29"/>
        <end position="51"/>
    </location>
</feature>
<keyword evidence="3 6" id="KW-0812">Transmembrane</keyword>
<dbReference type="GO" id="GO:0005886">
    <property type="term" value="C:plasma membrane"/>
    <property type="evidence" value="ECO:0007669"/>
    <property type="project" value="TreeGrafter"/>
</dbReference>
<proteinExistence type="inferred from homology"/>
<evidence type="ECO:0000256" key="4">
    <source>
        <dbReference type="ARBA" id="ARBA00022989"/>
    </source>
</evidence>
<dbReference type="Proteomes" id="UP000276770">
    <property type="component" value="Unassembled WGS sequence"/>
</dbReference>
<keyword evidence="4 6" id="KW-1133">Transmembrane helix</keyword>
<protein>
    <submittedName>
        <fullName evidence="7">Cytosine permease</fullName>
    </submittedName>
</protein>
<dbReference type="InterPro" id="IPR030191">
    <property type="entry name" value="CodB"/>
</dbReference>
<evidence type="ECO:0000256" key="2">
    <source>
        <dbReference type="ARBA" id="ARBA00008974"/>
    </source>
</evidence>
<dbReference type="Pfam" id="PF02133">
    <property type="entry name" value="Transp_cyt_pur"/>
    <property type="match status" value="1"/>
</dbReference>
<feature type="transmembrane region" description="Helical" evidence="6">
    <location>
        <begin position="208"/>
        <end position="228"/>
    </location>
</feature>
<keyword evidence="8" id="KW-1185">Reference proteome</keyword>
<dbReference type="Gene3D" id="1.10.4160.10">
    <property type="entry name" value="Hydantoin permease"/>
    <property type="match status" value="1"/>
</dbReference>
<dbReference type="AlphaFoldDB" id="A0A3L7K4D4"/>
<gene>
    <name evidence="7" type="ORF">D9X91_00710</name>
</gene>
<comment type="similarity">
    <text evidence="2">Belongs to the purine-cytosine permease (2.A.39) family.</text>
</comment>
<feature type="transmembrane region" description="Helical" evidence="6">
    <location>
        <begin position="281"/>
        <end position="301"/>
    </location>
</feature>
<sequence length="444" mass="48671">MTTAKMNRIERLGLQPVPTELKNTRWFEYFIIQLSFSVNAGNFIVPALAVLDGNLPWEWAIVSTLLGAAAAFLFVSILSIPGSRYGLPAQYAIRSLLGTKLARYFASPVRSITSLYWFSVQTIGGTMVIVDLSEEFFHIHLLSLPISIILAILMTILALVGFDAVKKFTKWCMPLLILGQIVMGYLFIHELNSHFITNASNGNFTFGSFFLFASLAFVQYVSGVSASSDITRYAENVRQGFWGLFSGNVVGFFITALFGSLSAHLTNNLNPFVSSSHLANSAWMTFILTLCAMISMVSINLSNAYTGGFSLLNAIPRVGRINSSLLFGAAAILLSCFPAIIENAKDYISLLGAFIIPISAIIVAEFMFLKRLKLSVQDLERIADHSFSYNSTALLIIIVNSILYFLIPGSLSPGFIVFAAAFMMYLFASAVTKKSVVRASINKS</sequence>
<dbReference type="PANTHER" id="PTHR30569:SF0">
    <property type="entry name" value="CYTOSINE PERMEASE"/>
    <property type="match status" value="1"/>
</dbReference>
<comment type="subcellular location">
    <subcellularLocation>
        <location evidence="1">Membrane</location>
        <topology evidence="1">Multi-pass membrane protein</topology>
    </subcellularLocation>
</comment>
<keyword evidence="5 6" id="KW-0472">Membrane</keyword>
<evidence type="ECO:0000313" key="7">
    <source>
        <dbReference type="EMBL" id="RLQ97946.1"/>
    </source>
</evidence>
<feature type="transmembrane region" description="Helical" evidence="6">
    <location>
        <begin position="57"/>
        <end position="80"/>
    </location>
</feature>
<feature type="transmembrane region" description="Helical" evidence="6">
    <location>
        <begin position="389"/>
        <end position="407"/>
    </location>
</feature>
<organism evidence="7 8">
    <name type="scientific">Falsibacillus albus</name>
    <dbReference type="NCBI Taxonomy" id="2478915"/>
    <lineage>
        <taxon>Bacteria</taxon>
        <taxon>Bacillati</taxon>
        <taxon>Bacillota</taxon>
        <taxon>Bacilli</taxon>
        <taxon>Bacillales</taxon>
        <taxon>Bacillaceae</taxon>
        <taxon>Falsibacillus</taxon>
    </lineage>
</organism>
<dbReference type="GO" id="GO:0015209">
    <property type="term" value="F:cytosine transmembrane transporter activity"/>
    <property type="evidence" value="ECO:0007669"/>
    <property type="project" value="InterPro"/>
</dbReference>
<feature type="transmembrane region" description="Helical" evidence="6">
    <location>
        <begin position="347"/>
        <end position="368"/>
    </location>
</feature>
<evidence type="ECO:0000256" key="3">
    <source>
        <dbReference type="ARBA" id="ARBA00022692"/>
    </source>
</evidence>
<feature type="transmembrane region" description="Helical" evidence="6">
    <location>
        <begin position="413"/>
        <end position="431"/>
    </location>
</feature>
<feature type="transmembrane region" description="Helical" evidence="6">
    <location>
        <begin position="139"/>
        <end position="159"/>
    </location>
</feature>
<comment type="caution">
    <text evidence="7">The sequence shown here is derived from an EMBL/GenBank/DDBJ whole genome shotgun (WGS) entry which is preliminary data.</text>
</comment>
<dbReference type="EMBL" id="RCVZ01000001">
    <property type="protein sequence ID" value="RLQ97946.1"/>
    <property type="molecule type" value="Genomic_DNA"/>
</dbReference>
<dbReference type="InterPro" id="IPR001248">
    <property type="entry name" value="Pur-cyt_permease"/>
</dbReference>
<dbReference type="RefSeq" id="WP_121678638.1">
    <property type="nucleotide sequence ID" value="NZ_RCVZ01000001.1"/>
</dbReference>
<evidence type="ECO:0000313" key="8">
    <source>
        <dbReference type="Proteomes" id="UP000276770"/>
    </source>
</evidence>
<dbReference type="OrthoDB" id="2446947at2"/>
<accession>A0A3L7K4D4</accession>
<dbReference type="PANTHER" id="PTHR30569">
    <property type="entry name" value="CYTOSINE TRANSPORTER CODB"/>
    <property type="match status" value="1"/>
</dbReference>
<reference evidence="7 8" key="1">
    <citation type="submission" date="2018-10" db="EMBL/GenBank/DDBJ databases">
        <title>Falsibacillus sp. genome draft.</title>
        <authorList>
            <person name="Shi S."/>
        </authorList>
    </citation>
    <scope>NUCLEOTIDE SEQUENCE [LARGE SCALE GENOMIC DNA]</scope>
    <source>
        <strain evidence="7 8">GY 10110</strain>
    </source>
</reference>
<evidence type="ECO:0000256" key="5">
    <source>
        <dbReference type="ARBA" id="ARBA00023136"/>
    </source>
</evidence>
<feature type="transmembrane region" description="Helical" evidence="6">
    <location>
        <begin position="321"/>
        <end position="341"/>
    </location>
</feature>
<feature type="transmembrane region" description="Helical" evidence="6">
    <location>
        <begin position="240"/>
        <end position="261"/>
    </location>
</feature>